<evidence type="ECO:0000259" key="8">
    <source>
        <dbReference type="Pfam" id="PF04039"/>
    </source>
</evidence>
<reference evidence="11 13" key="1">
    <citation type="journal article" date="2018" name="Front. Microbiol.">
        <title>Genome-Based Analysis Reveals the Taxonomy and Diversity of the Family Idiomarinaceae.</title>
        <authorList>
            <person name="Liu Y."/>
            <person name="Lai Q."/>
            <person name="Shao Z."/>
        </authorList>
    </citation>
    <scope>NUCLEOTIDE SEQUENCE [LARGE SCALE GENOMIC DNA]</scope>
    <source>
        <strain evidence="11 13">CF12-14</strain>
    </source>
</reference>
<keyword evidence="6 7" id="KW-0472">Membrane</keyword>
<keyword evidence="4 7" id="KW-0812">Transmembrane</keyword>
<evidence type="ECO:0000256" key="4">
    <source>
        <dbReference type="ARBA" id="ARBA00022692"/>
    </source>
</evidence>
<evidence type="ECO:0000313" key="13">
    <source>
        <dbReference type="Proteomes" id="UP000287865"/>
    </source>
</evidence>
<evidence type="ECO:0000313" key="10">
    <source>
        <dbReference type="EMBL" id="RAK00815.1"/>
    </source>
</evidence>
<reference evidence="10 12" key="2">
    <citation type="submission" date="2018-06" db="EMBL/GenBank/DDBJ databases">
        <title>Genomic Encyclopedia of Type Strains, Phase III (KMG-III): the genomes of soil and plant-associated and newly described type strains.</title>
        <authorList>
            <person name="Whitman W."/>
        </authorList>
    </citation>
    <scope>NUCLEOTIDE SEQUENCE [LARGE SCALE GENOMIC DNA]</scope>
    <source>
        <strain evidence="10 12">CGMCC 1.15366</strain>
    </source>
</reference>
<name>A0A327X5L2_9GAMM</name>
<keyword evidence="5 7" id="KW-1133">Transmembrane helix</keyword>
<dbReference type="OrthoDB" id="4962908at2"/>
<dbReference type="Gene3D" id="1.20.120.1200">
    <property type="entry name" value="NADH-ubiquinone/plastoquinone oxidoreductase chain 6, subunit NuoJ"/>
    <property type="match status" value="1"/>
</dbReference>
<feature type="transmembrane region" description="Helical" evidence="7">
    <location>
        <begin position="6"/>
        <end position="22"/>
    </location>
</feature>
<feature type="domain" description="MrpA C-terminal/MbhD" evidence="9">
    <location>
        <begin position="12"/>
        <end position="76"/>
    </location>
</feature>
<dbReference type="EMBL" id="QLMD01000002">
    <property type="protein sequence ID" value="RAK00815.1"/>
    <property type="molecule type" value="Genomic_DNA"/>
</dbReference>
<dbReference type="Pfam" id="PF13244">
    <property type="entry name" value="MbhD"/>
    <property type="match status" value="1"/>
</dbReference>
<dbReference type="PANTHER" id="PTHR33932">
    <property type="entry name" value="NA(+)/H(+) ANTIPORTER SUBUNIT B"/>
    <property type="match status" value="1"/>
</dbReference>
<comment type="similarity">
    <text evidence="2">Belongs to the CPA3 antiporters (TC 2.A.63) subunit B family.</text>
</comment>
<comment type="caution">
    <text evidence="10">The sequence shown here is derived from an EMBL/GenBank/DDBJ whole genome shotgun (WGS) entry which is preliminary data.</text>
</comment>
<feature type="transmembrane region" description="Helical" evidence="7">
    <location>
        <begin position="247"/>
        <end position="268"/>
    </location>
</feature>
<dbReference type="Proteomes" id="UP000249203">
    <property type="component" value="Unassembled WGS sequence"/>
</dbReference>
<evidence type="ECO:0000256" key="6">
    <source>
        <dbReference type="ARBA" id="ARBA00023136"/>
    </source>
</evidence>
<feature type="transmembrane region" description="Helical" evidence="7">
    <location>
        <begin position="193"/>
        <end position="213"/>
    </location>
</feature>
<keyword evidence="3" id="KW-1003">Cell membrane</keyword>
<dbReference type="Pfam" id="PF04039">
    <property type="entry name" value="MnhB"/>
    <property type="match status" value="1"/>
</dbReference>
<dbReference type="EMBL" id="PIPK01000003">
    <property type="protein sequence ID" value="RUO27193.1"/>
    <property type="molecule type" value="Genomic_DNA"/>
</dbReference>
<evidence type="ECO:0000256" key="1">
    <source>
        <dbReference type="ARBA" id="ARBA00004651"/>
    </source>
</evidence>
<feature type="transmembrane region" description="Helical" evidence="7">
    <location>
        <begin position="96"/>
        <end position="119"/>
    </location>
</feature>
<feature type="domain" description="Na+/H+ antiporter MnhB subunit-related protein" evidence="8">
    <location>
        <begin position="193"/>
        <end position="285"/>
    </location>
</feature>
<evidence type="ECO:0000256" key="2">
    <source>
        <dbReference type="ARBA" id="ARBA00009425"/>
    </source>
</evidence>
<dbReference type="RefSeq" id="WP_111568595.1">
    <property type="nucleotide sequence ID" value="NZ_PIPK01000003.1"/>
</dbReference>
<dbReference type="Proteomes" id="UP000287865">
    <property type="component" value="Unassembled WGS sequence"/>
</dbReference>
<dbReference type="InterPro" id="IPR025383">
    <property type="entry name" value="MrpA_C/MbhD"/>
</dbReference>
<feature type="transmembrane region" description="Helical" evidence="7">
    <location>
        <begin position="280"/>
        <end position="304"/>
    </location>
</feature>
<dbReference type="InterPro" id="IPR042106">
    <property type="entry name" value="Nuo/plastoQ_OxRdtase_6_NuoJ"/>
</dbReference>
<evidence type="ECO:0000259" key="9">
    <source>
        <dbReference type="Pfam" id="PF13244"/>
    </source>
</evidence>
<comment type="subcellular location">
    <subcellularLocation>
        <location evidence="1">Cell membrane</location>
        <topology evidence="1">Multi-pass membrane protein</topology>
    </subcellularLocation>
</comment>
<feature type="transmembrane region" description="Helical" evidence="7">
    <location>
        <begin position="219"/>
        <end position="240"/>
    </location>
</feature>
<feature type="transmembrane region" description="Helical" evidence="7">
    <location>
        <begin position="156"/>
        <end position="173"/>
    </location>
</feature>
<evidence type="ECO:0000313" key="11">
    <source>
        <dbReference type="EMBL" id="RUO27193.1"/>
    </source>
</evidence>
<dbReference type="InterPro" id="IPR007182">
    <property type="entry name" value="MnhB"/>
</dbReference>
<evidence type="ECO:0000256" key="5">
    <source>
        <dbReference type="ARBA" id="ARBA00022989"/>
    </source>
</evidence>
<accession>A0A327X5L2</accession>
<evidence type="ECO:0000256" key="3">
    <source>
        <dbReference type="ARBA" id="ARBA00022475"/>
    </source>
</evidence>
<keyword evidence="13" id="KW-1185">Reference proteome</keyword>
<gene>
    <name evidence="10" type="ORF">B0I24_102243</name>
    <name evidence="11" type="ORF">CWE07_04360</name>
</gene>
<dbReference type="PANTHER" id="PTHR33932:SF4">
    <property type="entry name" value="NA(+)_H(+) ANTIPORTER SUBUNIT B"/>
    <property type="match status" value="1"/>
</dbReference>
<feature type="transmembrane region" description="Helical" evidence="7">
    <location>
        <begin position="53"/>
        <end position="75"/>
    </location>
</feature>
<organism evidence="10 12">
    <name type="scientific">Aliidiomarina maris</name>
    <dbReference type="NCBI Taxonomy" id="531312"/>
    <lineage>
        <taxon>Bacteria</taxon>
        <taxon>Pseudomonadati</taxon>
        <taxon>Pseudomonadota</taxon>
        <taxon>Gammaproteobacteria</taxon>
        <taxon>Alteromonadales</taxon>
        <taxon>Idiomarinaceae</taxon>
        <taxon>Aliidiomarina</taxon>
    </lineage>
</organism>
<evidence type="ECO:0000256" key="7">
    <source>
        <dbReference type="SAM" id="Phobius"/>
    </source>
</evidence>
<dbReference type="InterPro" id="IPR050622">
    <property type="entry name" value="CPA3_antiporter_subunitB"/>
</dbReference>
<protein>
    <submittedName>
        <fullName evidence="10">Multisubunit sodium/proton antiporter MrpB subunit</fullName>
    </submittedName>
    <submittedName>
        <fullName evidence="11">Sodium:proton antiporter</fullName>
    </submittedName>
</protein>
<evidence type="ECO:0000313" key="12">
    <source>
        <dbReference type="Proteomes" id="UP000249203"/>
    </source>
</evidence>
<proteinExistence type="inferred from homology"/>
<dbReference type="AlphaFoldDB" id="A0A327X5L2"/>
<feature type="transmembrane region" description="Helical" evidence="7">
    <location>
        <begin position="29"/>
        <end position="47"/>
    </location>
</feature>
<dbReference type="GO" id="GO:0005886">
    <property type="term" value="C:plasma membrane"/>
    <property type="evidence" value="ECO:0007669"/>
    <property type="project" value="UniProtKB-SubCell"/>
</dbReference>
<sequence>MNLAFDVLLGIALLLCAAGVFYSRDLFRAVVMFIAFGLLLALVWVRLDAPDLALAEAAIGAGLTGVLMIDAVAHLSAKNAHHQGAQFDQTGARPQLWSRILPVFSAVIIFILLLGAIWWRPDAPVSLPDLVAESLPESGVEHPITAVLLNFRSYDTLLEIAVLLVAVVVAMALKPDTSEPEAGNSKDPILHGLSARLVPPMLVVGVYILWAGSYMPGGAFQGGAILAAALVFLKLAGFGIERLADSLLRIGLALGFIVFLTVATSVMIGGRPFLTYPESVAGELIFFIEAMLTFSIGLILFSLFSQAPPPVAPTSSLQGEQDER</sequence>